<keyword evidence="5 7" id="KW-0472">Membrane</keyword>
<dbReference type="GO" id="GO:0016020">
    <property type="term" value="C:membrane"/>
    <property type="evidence" value="ECO:0007669"/>
    <property type="project" value="UniProtKB-SubCell"/>
</dbReference>
<dbReference type="OrthoDB" id="2802411at2759"/>
<name>A0A8T0G1X1_CERPU</name>
<evidence type="ECO:0000256" key="6">
    <source>
        <dbReference type="SAM" id="MobiDB-lite"/>
    </source>
</evidence>
<feature type="region of interest" description="Disordered" evidence="6">
    <location>
        <begin position="74"/>
        <end position="114"/>
    </location>
</feature>
<evidence type="ECO:0000256" key="5">
    <source>
        <dbReference type="ARBA" id="ARBA00023136"/>
    </source>
</evidence>
<evidence type="ECO:0000256" key="2">
    <source>
        <dbReference type="ARBA" id="ARBA00009530"/>
    </source>
</evidence>
<dbReference type="Proteomes" id="UP000822688">
    <property type="component" value="Chromosome 12"/>
</dbReference>
<dbReference type="PANTHER" id="PTHR21659:SF42">
    <property type="entry name" value="UPF0057 MEMBRANE PROTEIN ZK632.10-RELATED"/>
    <property type="match status" value="1"/>
</dbReference>
<dbReference type="EMBL" id="CM026433">
    <property type="protein sequence ID" value="KAG0553316.1"/>
    <property type="molecule type" value="Genomic_DNA"/>
</dbReference>
<evidence type="ECO:0000256" key="7">
    <source>
        <dbReference type="SAM" id="Phobius"/>
    </source>
</evidence>
<proteinExistence type="inferred from homology"/>
<keyword evidence="9" id="KW-1185">Reference proteome</keyword>
<dbReference type="PANTHER" id="PTHR21659">
    <property type="entry name" value="HYDROPHOBIC PROTEIN RCI2 LOW TEMPERATURE AND SALT RESPONSIVE PROTEIN LTI6 -RELATED"/>
    <property type="match status" value="1"/>
</dbReference>
<evidence type="ECO:0000256" key="4">
    <source>
        <dbReference type="ARBA" id="ARBA00022989"/>
    </source>
</evidence>
<feature type="transmembrane region" description="Helical" evidence="7">
    <location>
        <begin position="44"/>
        <end position="66"/>
    </location>
</feature>
<comment type="similarity">
    <text evidence="2">Belongs to the UPF0057 (PMP3) family.</text>
</comment>
<comment type="subcellular location">
    <subcellularLocation>
        <location evidence="1">Membrane</location>
    </subcellularLocation>
</comment>
<reference evidence="8" key="1">
    <citation type="submission" date="2020-06" db="EMBL/GenBank/DDBJ databases">
        <title>WGS assembly of Ceratodon purpureus strain R40.</title>
        <authorList>
            <person name="Carey S.B."/>
            <person name="Jenkins J."/>
            <person name="Shu S."/>
            <person name="Lovell J.T."/>
            <person name="Sreedasyam A."/>
            <person name="Maumus F."/>
            <person name="Tiley G.P."/>
            <person name="Fernandez-Pozo N."/>
            <person name="Barry K."/>
            <person name="Chen C."/>
            <person name="Wang M."/>
            <person name="Lipzen A."/>
            <person name="Daum C."/>
            <person name="Saski C.A."/>
            <person name="Payton A.C."/>
            <person name="Mcbreen J.C."/>
            <person name="Conrad R.E."/>
            <person name="Kollar L.M."/>
            <person name="Olsson S."/>
            <person name="Huttunen S."/>
            <person name="Landis J.B."/>
            <person name="Wickett N.J."/>
            <person name="Johnson M.G."/>
            <person name="Rensing S.A."/>
            <person name="Grimwood J."/>
            <person name="Schmutz J."/>
            <person name="Mcdaniel S.F."/>
        </authorList>
    </citation>
    <scope>NUCLEOTIDE SEQUENCE</scope>
    <source>
        <strain evidence="8">R40</strain>
    </source>
</reference>
<keyword evidence="3 7" id="KW-0812">Transmembrane</keyword>
<dbReference type="AlphaFoldDB" id="A0A8T0G1X1"/>
<comment type="caution">
    <text evidence="8">The sequence shown here is derived from an EMBL/GenBank/DDBJ whole genome shotgun (WGS) entry which is preliminary data.</text>
</comment>
<feature type="transmembrane region" description="Helical" evidence="7">
    <location>
        <begin position="12"/>
        <end position="32"/>
    </location>
</feature>
<dbReference type="Pfam" id="PF01679">
    <property type="entry name" value="Pmp3"/>
    <property type="match status" value="1"/>
</dbReference>
<organism evidence="8 9">
    <name type="scientific">Ceratodon purpureus</name>
    <name type="common">Fire moss</name>
    <name type="synonym">Dicranum purpureum</name>
    <dbReference type="NCBI Taxonomy" id="3225"/>
    <lineage>
        <taxon>Eukaryota</taxon>
        <taxon>Viridiplantae</taxon>
        <taxon>Streptophyta</taxon>
        <taxon>Embryophyta</taxon>
        <taxon>Bryophyta</taxon>
        <taxon>Bryophytina</taxon>
        <taxon>Bryopsida</taxon>
        <taxon>Dicranidae</taxon>
        <taxon>Pseudoditrichales</taxon>
        <taxon>Ditrichaceae</taxon>
        <taxon>Ceratodon</taxon>
    </lineage>
</organism>
<evidence type="ECO:0000256" key="1">
    <source>
        <dbReference type="ARBA" id="ARBA00004370"/>
    </source>
</evidence>
<gene>
    <name evidence="8" type="ORF">KC19_12G001800</name>
</gene>
<sequence length="149" mass="17374">MDQCYAGEDFSRKAFCCDLFLILFIPPMAVYLKVGRGRSNPPEWLICLICWCLFYIPGGIYALWILCRAKKHMPRNNKDEDPHQNSSVRHPFGRSWSLNVNKNRHRPSDSLQEGDHHPPALIFPHADLLRPSLNEDGIFERVRKSFSRH</sequence>
<evidence type="ECO:0000313" key="8">
    <source>
        <dbReference type="EMBL" id="KAG0553316.1"/>
    </source>
</evidence>
<protein>
    <submittedName>
        <fullName evidence="8">Uncharacterized protein</fullName>
    </submittedName>
</protein>
<accession>A0A8T0G1X1</accession>
<evidence type="ECO:0000313" key="9">
    <source>
        <dbReference type="Proteomes" id="UP000822688"/>
    </source>
</evidence>
<dbReference type="InterPro" id="IPR000612">
    <property type="entry name" value="PMP3"/>
</dbReference>
<keyword evidence="4 7" id="KW-1133">Transmembrane helix</keyword>
<evidence type="ECO:0000256" key="3">
    <source>
        <dbReference type="ARBA" id="ARBA00022692"/>
    </source>
</evidence>